<feature type="compositionally biased region" description="Low complexity" evidence="1">
    <location>
        <begin position="78"/>
        <end position="96"/>
    </location>
</feature>
<evidence type="ECO:0000313" key="3">
    <source>
        <dbReference type="Proteomes" id="UP001183420"/>
    </source>
</evidence>
<dbReference type="RefSeq" id="WP_311601481.1">
    <property type="nucleotide sequence ID" value="NZ_JAVREM010000037.1"/>
</dbReference>
<gene>
    <name evidence="2" type="ORF">RNC47_23380</name>
</gene>
<feature type="compositionally biased region" description="Basic and acidic residues" evidence="1">
    <location>
        <begin position="60"/>
        <end position="77"/>
    </location>
</feature>
<evidence type="ECO:0000313" key="2">
    <source>
        <dbReference type="EMBL" id="MDT0321275.1"/>
    </source>
</evidence>
<accession>A0ABU2LUR6</accession>
<reference evidence="3" key="1">
    <citation type="submission" date="2023-07" db="EMBL/GenBank/DDBJ databases">
        <title>30 novel species of actinomycetes from the DSMZ collection.</title>
        <authorList>
            <person name="Nouioui I."/>
        </authorList>
    </citation>
    <scope>NUCLEOTIDE SEQUENCE [LARGE SCALE GENOMIC DNA]</scope>
    <source>
        <strain evidence="3">DSM 44918</strain>
    </source>
</reference>
<proteinExistence type="predicted"/>
<feature type="region of interest" description="Disordered" evidence="1">
    <location>
        <begin position="60"/>
        <end position="115"/>
    </location>
</feature>
<evidence type="ECO:0000256" key="1">
    <source>
        <dbReference type="SAM" id="MobiDB-lite"/>
    </source>
</evidence>
<organism evidence="2 3">
    <name type="scientific">Streptomyces millisiae</name>
    <dbReference type="NCBI Taxonomy" id="3075542"/>
    <lineage>
        <taxon>Bacteria</taxon>
        <taxon>Bacillati</taxon>
        <taxon>Actinomycetota</taxon>
        <taxon>Actinomycetes</taxon>
        <taxon>Kitasatosporales</taxon>
        <taxon>Streptomycetaceae</taxon>
        <taxon>Streptomyces</taxon>
    </lineage>
</organism>
<evidence type="ECO:0008006" key="4">
    <source>
        <dbReference type="Google" id="ProtNLM"/>
    </source>
</evidence>
<comment type="caution">
    <text evidence="2">The sequence shown here is derived from an EMBL/GenBank/DDBJ whole genome shotgun (WGS) entry which is preliminary data.</text>
</comment>
<keyword evidence="3" id="KW-1185">Reference proteome</keyword>
<feature type="compositionally biased region" description="Basic and acidic residues" evidence="1">
    <location>
        <begin position="104"/>
        <end position="115"/>
    </location>
</feature>
<dbReference type="Proteomes" id="UP001183420">
    <property type="component" value="Unassembled WGS sequence"/>
</dbReference>
<sequence>MSDDPTQYLPEQFRVSAGLHHESADLAESLSRLVGRVAPAAGQFGGAGAAGFTAALGRTADERARAAQRAGEDRDATGEGATGAAALGEETDGLAATAVGRGQLGEEARRIADGM</sequence>
<protein>
    <recommendedName>
        <fullName evidence="4">ESX-1 secretion-associated protein</fullName>
    </recommendedName>
</protein>
<dbReference type="EMBL" id="JAVREM010000037">
    <property type="protein sequence ID" value="MDT0321275.1"/>
    <property type="molecule type" value="Genomic_DNA"/>
</dbReference>
<name>A0ABU2LUR6_9ACTN</name>